<evidence type="ECO:0000313" key="5">
    <source>
        <dbReference type="EMBL" id="BAY17367.1"/>
    </source>
</evidence>
<sequence length="303" mass="33667">MYYRWILSVLAILISIFLMACSTATTQQPQSQTPAITATSNNQQIAKRVVSLSSLATDIIYQLDKTKLVGIAGNSLLKNDLGFQDIPRVSEGQTPPNLEKIVALKPDLVIGIEGFSTQVIQRLQELKIPTLLTQLKTWDSLENLTQKIGDLISANPEALLTRYKSFLPEKQDQKISTLVLVSNQPILTPNKSSWAGNLLEKFQLKNVAADLQGKSPFGGYVTLSAEKVLEVNPDTIIVINPPQATSNKEILESFSKEPFWQKLKATQNNRVYIFDYYGLINPGSINAIEKTCQQLKKDLFTAN</sequence>
<dbReference type="NCBIfam" id="NF038402">
    <property type="entry name" value="TroA_like"/>
    <property type="match status" value="1"/>
</dbReference>
<proteinExistence type="inferred from homology"/>
<dbReference type="OrthoDB" id="418958at2"/>
<dbReference type="AlphaFoldDB" id="A0A1Z4GIN7"/>
<organism evidence="5 6">
    <name type="scientific">Anabaenopsis circularis NIES-21</name>
    <dbReference type="NCBI Taxonomy" id="1085406"/>
    <lineage>
        <taxon>Bacteria</taxon>
        <taxon>Bacillati</taxon>
        <taxon>Cyanobacteriota</taxon>
        <taxon>Cyanophyceae</taxon>
        <taxon>Nostocales</taxon>
        <taxon>Nodulariaceae</taxon>
        <taxon>Anabaenopsis</taxon>
    </lineage>
</organism>
<dbReference type="InterPro" id="IPR054828">
    <property type="entry name" value="Vit_B12_bind_prot"/>
</dbReference>
<feature type="signal peptide" evidence="3">
    <location>
        <begin position="1"/>
        <end position="20"/>
    </location>
</feature>
<dbReference type="InterPro" id="IPR002491">
    <property type="entry name" value="ABC_transptr_periplasmic_BD"/>
</dbReference>
<evidence type="ECO:0000259" key="4">
    <source>
        <dbReference type="PROSITE" id="PS50983"/>
    </source>
</evidence>
<keyword evidence="2 3" id="KW-0732">Signal</keyword>
<dbReference type="Gene3D" id="3.40.50.1980">
    <property type="entry name" value="Nitrogenase molybdenum iron protein domain"/>
    <property type="match status" value="2"/>
</dbReference>
<feature type="domain" description="Fe/B12 periplasmic-binding" evidence="4">
    <location>
        <begin position="48"/>
        <end position="303"/>
    </location>
</feature>
<dbReference type="Pfam" id="PF01497">
    <property type="entry name" value="Peripla_BP_2"/>
    <property type="match status" value="1"/>
</dbReference>
<dbReference type="PANTHER" id="PTHR30535:SF34">
    <property type="entry name" value="MOLYBDATE-BINDING PROTEIN MOLA"/>
    <property type="match status" value="1"/>
</dbReference>
<keyword evidence="6" id="KW-1185">Reference proteome</keyword>
<dbReference type="InterPro" id="IPR050902">
    <property type="entry name" value="ABC_Transporter_SBP"/>
</dbReference>
<evidence type="ECO:0000256" key="2">
    <source>
        <dbReference type="ARBA" id="ARBA00022729"/>
    </source>
</evidence>
<evidence type="ECO:0000256" key="1">
    <source>
        <dbReference type="ARBA" id="ARBA00008814"/>
    </source>
</evidence>
<protein>
    <submittedName>
        <fullName evidence="5">Periplasmic binding protein</fullName>
    </submittedName>
</protein>
<evidence type="ECO:0000256" key="3">
    <source>
        <dbReference type="SAM" id="SignalP"/>
    </source>
</evidence>
<dbReference type="GO" id="GO:0071281">
    <property type="term" value="P:cellular response to iron ion"/>
    <property type="evidence" value="ECO:0007669"/>
    <property type="project" value="TreeGrafter"/>
</dbReference>
<accession>A0A1Z4GIN7</accession>
<evidence type="ECO:0000313" key="6">
    <source>
        <dbReference type="Proteomes" id="UP000218287"/>
    </source>
</evidence>
<feature type="chain" id="PRO_5013029246" evidence="3">
    <location>
        <begin position="21"/>
        <end position="303"/>
    </location>
</feature>
<reference evidence="5 6" key="1">
    <citation type="submission" date="2017-06" db="EMBL/GenBank/DDBJ databases">
        <title>Genome sequencing of cyanobaciteial culture collection at National Institute for Environmental Studies (NIES).</title>
        <authorList>
            <person name="Hirose Y."/>
            <person name="Shimura Y."/>
            <person name="Fujisawa T."/>
            <person name="Nakamura Y."/>
            <person name="Kawachi M."/>
        </authorList>
    </citation>
    <scope>NUCLEOTIDE SEQUENCE [LARGE SCALE GENOMIC DNA]</scope>
    <source>
        <strain evidence="5 6">NIES-21</strain>
    </source>
</reference>
<comment type="similarity">
    <text evidence="1">Belongs to the bacterial solute-binding protein 8 family.</text>
</comment>
<name>A0A1Z4GIN7_9CYAN</name>
<gene>
    <name evidence="5" type="ORF">NIES21_32040</name>
</gene>
<dbReference type="Proteomes" id="UP000218287">
    <property type="component" value="Chromosome"/>
</dbReference>
<dbReference type="EMBL" id="AP018174">
    <property type="protein sequence ID" value="BAY17367.1"/>
    <property type="molecule type" value="Genomic_DNA"/>
</dbReference>
<dbReference type="PROSITE" id="PS51257">
    <property type="entry name" value="PROKAR_LIPOPROTEIN"/>
    <property type="match status" value="1"/>
</dbReference>
<dbReference type="PANTHER" id="PTHR30535">
    <property type="entry name" value="VITAMIN B12-BINDING PROTEIN"/>
    <property type="match status" value="1"/>
</dbReference>
<dbReference type="SUPFAM" id="SSF53807">
    <property type="entry name" value="Helical backbone' metal receptor"/>
    <property type="match status" value="1"/>
</dbReference>
<dbReference type="PROSITE" id="PS50983">
    <property type="entry name" value="FE_B12_PBP"/>
    <property type="match status" value="1"/>
</dbReference>